<evidence type="ECO:0000256" key="1">
    <source>
        <dbReference type="SAM" id="MobiDB-lite"/>
    </source>
</evidence>
<dbReference type="EMBL" id="CADEAL010004431">
    <property type="protein sequence ID" value="CAB1459440.1"/>
    <property type="molecule type" value="Genomic_DNA"/>
</dbReference>
<sequence>MVPPLVTQRATKLQRCFCLRSQSSTEMQADNNVNRNPDRRGTKPPGWTGENLRRYTNDNRQACQNQLNSQADDETGRITDRKGVPSAVSPTPHPAPENC</sequence>
<feature type="compositionally biased region" description="Basic and acidic residues" evidence="1">
    <location>
        <begin position="74"/>
        <end position="83"/>
    </location>
</feature>
<name>A0A9N7W1E7_PLEPL</name>
<keyword evidence="3" id="KW-1185">Reference proteome</keyword>
<organism evidence="2 3">
    <name type="scientific">Pleuronectes platessa</name>
    <name type="common">European plaice</name>
    <dbReference type="NCBI Taxonomy" id="8262"/>
    <lineage>
        <taxon>Eukaryota</taxon>
        <taxon>Metazoa</taxon>
        <taxon>Chordata</taxon>
        <taxon>Craniata</taxon>
        <taxon>Vertebrata</taxon>
        <taxon>Euteleostomi</taxon>
        <taxon>Actinopterygii</taxon>
        <taxon>Neopterygii</taxon>
        <taxon>Teleostei</taxon>
        <taxon>Neoteleostei</taxon>
        <taxon>Acanthomorphata</taxon>
        <taxon>Carangaria</taxon>
        <taxon>Pleuronectiformes</taxon>
        <taxon>Pleuronectoidei</taxon>
        <taxon>Pleuronectidae</taxon>
        <taxon>Pleuronectes</taxon>
    </lineage>
</organism>
<dbReference type="AlphaFoldDB" id="A0A9N7W1E7"/>
<feature type="region of interest" description="Disordered" evidence="1">
    <location>
        <begin position="24"/>
        <end position="53"/>
    </location>
</feature>
<comment type="caution">
    <text evidence="2">The sequence shown here is derived from an EMBL/GenBank/DDBJ whole genome shotgun (WGS) entry which is preliminary data.</text>
</comment>
<protein>
    <submittedName>
        <fullName evidence="2">Uncharacterized protein</fullName>
    </submittedName>
</protein>
<proteinExistence type="predicted"/>
<evidence type="ECO:0000313" key="3">
    <source>
        <dbReference type="Proteomes" id="UP001153269"/>
    </source>
</evidence>
<feature type="region of interest" description="Disordered" evidence="1">
    <location>
        <begin position="67"/>
        <end position="99"/>
    </location>
</feature>
<reference evidence="2" key="1">
    <citation type="submission" date="2020-03" db="EMBL/GenBank/DDBJ databases">
        <authorList>
            <person name="Weist P."/>
        </authorList>
    </citation>
    <scope>NUCLEOTIDE SEQUENCE</scope>
</reference>
<evidence type="ECO:0000313" key="2">
    <source>
        <dbReference type="EMBL" id="CAB1459440.1"/>
    </source>
</evidence>
<accession>A0A9N7W1E7</accession>
<gene>
    <name evidence="2" type="ORF">PLEPLA_LOCUS47277</name>
</gene>
<feature type="compositionally biased region" description="Polar residues" evidence="1">
    <location>
        <begin position="24"/>
        <end position="35"/>
    </location>
</feature>
<dbReference type="Proteomes" id="UP001153269">
    <property type="component" value="Unassembled WGS sequence"/>
</dbReference>